<proteinExistence type="predicted"/>
<reference evidence="2" key="2">
    <citation type="submission" date="2017-12" db="EMBL/GenBank/DDBJ databases">
        <title>Genome sequence of the Bar-tailed Godwit (Limosa lapponica baueri).</title>
        <authorList>
            <person name="Lima N.C.B."/>
            <person name="Parody-Merino A.M."/>
            <person name="Battley P.F."/>
            <person name="Fidler A.E."/>
            <person name="Prosdocimi F."/>
        </authorList>
    </citation>
    <scope>NUCLEOTIDE SEQUENCE [LARGE SCALE GENOMIC DNA]</scope>
</reference>
<dbReference type="Proteomes" id="UP000233556">
    <property type="component" value="Unassembled WGS sequence"/>
</dbReference>
<dbReference type="EMBL" id="KZ512537">
    <property type="protein sequence ID" value="PKU31607.1"/>
    <property type="molecule type" value="Genomic_DNA"/>
</dbReference>
<dbReference type="AlphaFoldDB" id="A0A2I0TCU4"/>
<reference evidence="2" key="1">
    <citation type="submission" date="2017-11" db="EMBL/GenBank/DDBJ databases">
        <authorList>
            <person name="Lima N.C."/>
            <person name="Parody-Merino A.M."/>
            <person name="Battley P.F."/>
            <person name="Fidler A.E."/>
            <person name="Prosdocimi F."/>
        </authorList>
    </citation>
    <scope>NUCLEOTIDE SEQUENCE [LARGE SCALE GENOMIC DNA]</scope>
</reference>
<organism evidence="1 2">
    <name type="scientific">Limosa lapponica baueri</name>
    <dbReference type="NCBI Taxonomy" id="1758121"/>
    <lineage>
        <taxon>Eukaryota</taxon>
        <taxon>Metazoa</taxon>
        <taxon>Chordata</taxon>
        <taxon>Craniata</taxon>
        <taxon>Vertebrata</taxon>
        <taxon>Euteleostomi</taxon>
        <taxon>Archelosauria</taxon>
        <taxon>Archosauria</taxon>
        <taxon>Dinosauria</taxon>
        <taxon>Saurischia</taxon>
        <taxon>Theropoda</taxon>
        <taxon>Coelurosauria</taxon>
        <taxon>Aves</taxon>
        <taxon>Neognathae</taxon>
        <taxon>Neoaves</taxon>
        <taxon>Charadriiformes</taxon>
        <taxon>Scolopacidae</taxon>
        <taxon>Limosa</taxon>
    </lineage>
</organism>
<gene>
    <name evidence="1" type="ORF">llap_18089</name>
</gene>
<evidence type="ECO:0000313" key="2">
    <source>
        <dbReference type="Proteomes" id="UP000233556"/>
    </source>
</evidence>
<evidence type="ECO:0000313" key="1">
    <source>
        <dbReference type="EMBL" id="PKU31607.1"/>
    </source>
</evidence>
<keyword evidence="2" id="KW-1185">Reference proteome</keyword>
<protein>
    <submittedName>
        <fullName evidence="1">Uncharacterized protein</fullName>
    </submittedName>
</protein>
<accession>A0A2I0TCU4</accession>
<sequence>MRWTSQNLVRLQFLKVVMPLPIGQRKPNQLCQLTQQNQEEPGKETGTSAIDLEAYKGIEIAARGWWDYLTCVRLRLLDLATTGEVKAMLAENQESAHLEANECRLEKNY</sequence>
<name>A0A2I0TCU4_LIMLA</name>